<keyword evidence="2" id="KW-1185">Reference proteome</keyword>
<dbReference type="InterPro" id="IPR036689">
    <property type="entry name" value="ESAT-6-like_sf"/>
</dbReference>
<sequence>MAGNLSVDPAGFGALSASLHGSAATLHQQAARLTTGTGAAYGETDAGAEAEREHQALVWGMHDHLRDMGDLLAESGTEAARTARRYDEAEQDRMRTATVLANAV</sequence>
<proteinExistence type="predicted"/>
<dbReference type="SUPFAM" id="SSF140453">
    <property type="entry name" value="EsxAB dimer-like"/>
    <property type="match status" value="1"/>
</dbReference>
<accession>A0A5D3F514</accession>
<evidence type="ECO:0000313" key="1">
    <source>
        <dbReference type="EMBL" id="TYK43074.1"/>
    </source>
</evidence>
<organism evidence="1 2">
    <name type="scientific">Actinomadura decatromicini</name>
    <dbReference type="NCBI Taxonomy" id="2604572"/>
    <lineage>
        <taxon>Bacteria</taxon>
        <taxon>Bacillati</taxon>
        <taxon>Actinomycetota</taxon>
        <taxon>Actinomycetes</taxon>
        <taxon>Streptosporangiales</taxon>
        <taxon>Thermomonosporaceae</taxon>
        <taxon>Actinomadura</taxon>
    </lineage>
</organism>
<protein>
    <submittedName>
        <fullName evidence="1">Uncharacterized protein</fullName>
    </submittedName>
</protein>
<gene>
    <name evidence="1" type="ORF">FXF68_40040</name>
</gene>
<dbReference type="RefSeq" id="WP_148768045.1">
    <property type="nucleotide sequence ID" value="NZ_VSRQ01000013.1"/>
</dbReference>
<reference evidence="1 2" key="1">
    <citation type="submission" date="2019-08" db="EMBL/GenBank/DDBJ databases">
        <title>Actinomadura sp. nov. CYP1-5 isolated from mountain soil.</title>
        <authorList>
            <person name="Songsumanus A."/>
            <person name="Kuncharoen N."/>
            <person name="Kudo T."/>
            <person name="Yuki M."/>
            <person name="Igarashi Y."/>
            <person name="Tanasupawat S."/>
        </authorList>
    </citation>
    <scope>NUCLEOTIDE SEQUENCE [LARGE SCALE GENOMIC DNA]</scope>
    <source>
        <strain evidence="1 2">CYP1-5</strain>
    </source>
</reference>
<dbReference type="EMBL" id="VSRQ01000013">
    <property type="protein sequence ID" value="TYK43074.1"/>
    <property type="molecule type" value="Genomic_DNA"/>
</dbReference>
<comment type="caution">
    <text evidence="1">The sequence shown here is derived from an EMBL/GenBank/DDBJ whole genome shotgun (WGS) entry which is preliminary data.</text>
</comment>
<dbReference type="Proteomes" id="UP000323505">
    <property type="component" value="Unassembled WGS sequence"/>
</dbReference>
<name>A0A5D3F514_9ACTN</name>
<dbReference type="AlphaFoldDB" id="A0A5D3F514"/>
<evidence type="ECO:0000313" key="2">
    <source>
        <dbReference type="Proteomes" id="UP000323505"/>
    </source>
</evidence>